<accession>A0A0L6U9V9</accession>
<dbReference type="OrthoDB" id="2507498at2759"/>
<evidence type="ECO:0000313" key="2">
    <source>
        <dbReference type="EMBL" id="KNZ45082.1"/>
    </source>
</evidence>
<sequence>PPNAPDNKFPWKLAQKSFTELLRCGEYKVDFQLQDPQIMSQEIETLSRRNTFGPKASNAIMPRPQNGIALVEQRLAVARQFEGLEDLVPAIKAACSDDETDHEEAPKRILRQGRKH</sequence>
<evidence type="ECO:0000256" key="1">
    <source>
        <dbReference type="SAM" id="MobiDB-lite"/>
    </source>
</evidence>
<organism evidence="2 3">
    <name type="scientific">Puccinia sorghi</name>
    <dbReference type="NCBI Taxonomy" id="27349"/>
    <lineage>
        <taxon>Eukaryota</taxon>
        <taxon>Fungi</taxon>
        <taxon>Dikarya</taxon>
        <taxon>Basidiomycota</taxon>
        <taxon>Pucciniomycotina</taxon>
        <taxon>Pucciniomycetes</taxon>
        <taxon>Pucciniales</taxon>
        <taxon>Pucciniaceae</taxon>
        <taxon>Puccinia</taxon>
    </lineage>
</organism>
<feature type="region of interest" description="Disordered" evidence="1">
    <location>
        <begin position="96"/>
        <end position="116"/>
    </location>
</feature>
<protein>
    <submittedName>
        <fullName evidence="2">Uncharacterized protein</fullName>
    </submittedName>
</protein>
<proteinExistence type="predicted"/>
<name>A0A0L6U9V9_9BASI</name>
<dbReference type="Proteomes" id="UP000037035">
    <property type="component" value="Unassembled WGS sequence"/>
</dbReference>
<dbReference type="EMBL" id="LAVV01014057">
    <property type="protein sequence ID" value="KNZ45082.1"/>
    <property type="molecule type" value="Genomic_DNA"/>
</dbReference>
<dbReference type="VEuPathDB" id="FungiDB:VP01_8507g2"/>
<dbReference type="AlphaFoldDB" id="A0A0L6U9V9"/>
<evidence type="ECO:0000313" key="3">
    <source>
        <dbReference type="Proteomes" id="UP000037035"/>
    </source>
</evidence>
<reference evidence="2 3" key="1">
    <citation type="submission" date="2015-08" db="EMBL/GenBank/DDBJ databases">
        <title>Next Generation Sequencing and Analysis of the Genome of Puccinia sorghi L Schw, the Causal Agent of Maize Common Rust.</title>
        <authorList>
            <person name="Rochi L."/>
            <person name="Burguener G."/>
            <person name="Darino M."/>
            <person name="Turjanski A."/>
            <person name="Kreff E."/>
            <person name="Dieguez M.J."/>
            <person name="Sacco F."/>
        </authorList>
    </citation>
    <scope>NUCLEOTIDE SEQUENCE [LARGE SCALE GENOMIC DNA]</scope>
    <source>
        <strain evidence="2 3">RO10H11247</strain>
    </source>
</reference>
<feature type="non-terminal residue" evidence="2">
    <location>
        <position position="1"/>
    </location>
</feature>
<gene>
    <name evidence="2" type="ORF">VP01_8507g2</name>
</gene>
<comment type="caution">
    <text evidence="2">The sequence shown here is derived from an EMBL/GenBank/DDBJ whole genome shotgun (WGS) entry which is preliminary data.</text>
</comment>
<keyword evidence="3" id="KW-1185">Reference proteome</keyword>